<sequence>MKAFIPGQAFKNKKYYVFDKHGVTVMKPWPYMLAYRKTKTRAWKAIRPKFRFGKFQIPNETNTTDCYRCYLNELDGQKIEHECKPDPLISYLDTIPKEILELIKEVGDRQWHLLALFARCGTEAIELYKSTPSLAWMLASSWAFKDRPVKNHFRSIRRLLKPGKSQLNILDWLDFPSYKHVIKLLRKVDMSNIDVTFFLHLKTIIANQVSLKTLRHVKRIDYSLVRLLATLPFNYSYGFLTRYQALSRNEHYKIKGIVNNIVGSGPIEKTFDLKYLNLIVDMIEDEPSAKNTKPKCLGRVLPIPDYKLPENFPEIEYIDTEEALFEASNNMHNCLSCLAESAYSNEVNFFRINYVNTAVFSVIPGTNNPNLVTTGQIVIDSKNSKHWVVNEIKETCNKEPSSEVIKIIEKWLDAINRVNPEMSFGMV</sequence>
<dbReference type="Proteomes" id="UP000439994">
    <property type="component" value="Unassembled WGS sequence"/>
</dbReference>
<dbReference type="AlphaFoldDB" id="A0A6N8F4H2"/>
<evidence type="ECO:0000313" key="1">
    <source>
        <dbReference type="EMBL" id="MUH71465.1"/>
    </source>
</evidence>
<evidence type="ECO:0000313" key="2">
    <source>
        <dbReference type="Proteomes" id="UP000439994"/>
    </source>
</evidence>
<accession>A0A6N8F4H2</accession>
<comment type="caution">
    <text evidence="1">The sequence shown here is derived from an EMBL/GenBank/DDBJ whole genome shotgun (WGS) entry which is preliminary data.</text>
</comment>
<reference evidence="1 2" key="1">
    <citation type="submission" date="2019-11" db="EMBL/GenBank/DDBJ databases">
        <title>P. haliotis isolates from Z. marina roots.</title>
        <authorList>
            <person name="Cohen M."/>
            <person name="Jospin G."/>
            <person name="Eisen J.A."/>
            <person name="Coil D.A."/>
        </authorList>
    </citation>
    <scope>NUCLEOTIDE SEQUENCE [LARGE SCALE GENOMIC DNA]</scope>
    <source>
        <strain evidence="1 2">UCD-MCMsp1aY</strain>
    </source>
</reference>
<keyword evidence="2" id="KW-1185">Reference proteome</keyword>
<proteinExistence type="predicted"/>
<dbReference type="RefSeq" id="WP_155694211.1">
    <property type="nucleotide sequence ID" value="NZ_WOCD01000001.1"/>
</dbReference>
<name>A0A6N8F4H2_9GAMM</name>
<gene>
    <name evidence="1" type="ORF">GNP35_02480</name>
</gene>
<organism evidence="1 2">
    <name type="scientific">Psychrosphaera haliotis</name>
    <dbReference type="NCBI Taxonomy" id="555083"/>
    <lineage>
        <taxon>Bacteria</taxon>
        <taxon>Pseudomonadati</taxon>
        <taxon>Pseudomonadota</taxon>
        <taxon>Gammaproteobacteria</taxon>
        <taxon>Alteromonadales</taxon>
        <taxon>Pseudoalteromonadaceae</taxon>
        <taxon>Psychrosphaera</taxon>
    </lineage>
</organism>
<dbReference type="EMBL" id="WOCD01000001">
    <property type="protein sequence ID" value="MUH71465.1"/>
    <property type="molecule type" value="Genomic_DNA"/>
</dbReference>
<protein>
    <submittedName>
        <fullName evidence="1">Uncharacterized protein</fullName>
    </submittedName>
</protein>